<evidence type="ECO:0000256" key="2">
    <source>
        <dbReference type="SAM" id="Phobius"/>
    </source>
</evidence>
<keyword evidence="4" id="KW-1185">Reference proteome</keyword>
<dbReference type="InterPro" id="IPR040361">
    <property type="entry name" value="TPD1"/>
</dbReference>
<dbReference type="PANTHER" id="PTHR33184">
    <property type="entry name" value="PROTEIN TAPETUM DETERMINANT 1-LIKE-RELATED"/>
    <property type="match status" value="1"/>
</dbReference>
<feature type="transmembrane region" description="Helical" evidence="2">
    <location>
        <begin position="12"/>
        <end position="32"/>
    </location>
</feature>
<proteinExistence type="predicted"/>
<dbReference type="Proteomes" id="UP000236161">
    <property type="component" value="Unassembled WGS sequence"/>
</dbReference>
<keyword evidence="2" id="KW-0812">Transmembrane</keyword>
<evidence type="ECO:0008006" key="5">
    <source>
        <dbReference type="Google" id="ProtNLM"/>
    </source>
</evidence>
<keyword evidence="1" id="KW-0732">Signal</keyword>
<dbReference type="EMBL" id="KZ453155">
    <property type="protein sequence ID" value="PKA47506.1"/>
    <property type="molecule type" value="Genomic_DNA"/>
</dbReference>
<accession>A0A2H9ZW63</accession>
<sequence length="189" mass="20859">MLADFSERQRPLLPPAAAFLSISLFMLVLYLATVTTGLFEAHSGTAPSPRRSSTAYTDELRSITNRKLLEDDTGGVEPNRVAEDGCTKDDILVHQQPTEPMPDGIPTYTVNVMSTCSMRSRCSMGRIHLTCGWFSSARQINPAVLRRLRFNDCLLNDGRPLPGGFSLSFQYADSFPYKFSVTSAECIAP</sequence>
<name>A0A2H9ZW63_9ASPA</name>
<evidence type="ECO:0000313" key="3">
    <source>
        <dbReference type="EMBL" id="PKA47506.1"/>
    </source>
</evidence>
<evidence type="ECO:0000313" key="4">
    <source>
        <dbReference type="Proteomes" id="UP000236161"/>
    </source>
</evidence>
<keyword evidence="2" id="KW-1133">Transmembrane helix</keyword>
<dbReference type="PANTHER" id="PTHR33184:SF67">
    <property type="entry name" value="PROTEIN TAPETUM DETERMINANT 1"/>
    <property type="match status" value="1"/>
</dbReference>
<reference evidence="3 4" key="1">
    <citation type="journal article" date="2017" name="Nature">
        <title>The Apostasia genome and the evolution of orchids.</title>
        <authorList>
            <person name="Zhang G.Q."/>
            <person name="Liu K.W."/>
            <person name="Li Z."/>
            <person name="Lohaus R."/>
            <person name="Hsiao Y.Y."/>
            <person name="Niu S.C."/>
            <person name="Wang J.Y."/>
            <person name="Lin Y.C."/>
            <person name="Xu Q."/>
            <person name="Chen L.J."/>
            <person name="Yoshida K."/>
            <person name="Fujiwara S."/>
            <person name="Wang Z.W."/>
            <person name="Zhang Y.Q."/>
            <person name="Mitsuda N."/>
            <person name="Wang M."/>
            <person name="Liu G.H."/>
            <person name="Pecoraro L."/>
            <person name="Huang H.X."/>
            <person name="Xiao X.J."/>
            <person name="Lin M."/>
            <person name="Wu X.Y."/>
            <person name="Wu W.L."/>
            <person name="Chen Y.Y."/>
            <person name="Chang S.B."/>
            <person name="Sakamoto S."/>
            <person name="Ohme-Takagi M."/>
            <person name="Yagi M."/>
            <person name="Zeng S.J."/>
            <person name="Shen C.Y."/>
            <person name="Yeh C.M."/>
            <person name="Luo Y.B."/>
            <person name="Tsai W.C."/>
            <person name="Van de Peer Y."/>
            <person name="Liu Z.J."/>
        </authorList>
    </citation>
    <scope>NUCLEOTIDE SEQUENCE [LARGE SCALE GENOMIC DNA]</scope>
    <source>
        <strain evidence="4">cv. Shenzhen</strain>
        <tissue evidence="3">Stem</tissue>
    </source>
</reference>
<dbReference type="OrthoDB" id="1572689at2759"/>
<organism evidence="3 4">
    <name type="scientific">Apostasia shenzhenica</name>
    <dbReference type="NCBI Taxonomy" id="1088818"/>
    <lineage>
        <taxon>Eukaryota</taxon>
        <taxon>Viridiplantae</taxon>
        <taxon>Streptophyta</taxon>
        <taxon>Embryophyta</taxon>
        <taxon>Tracheophyta</taxon>
        <taxon>Spermatophyta</taxon>
        <taxon>Magnoliopsida</taxon>
        <taxon>Liliopsida</taxon>
        <taxon>Asparagales</taxon>
        <taxon>Orchidaceae</taxon>
        <taxon>Apostasioideae</taxon>
        <taxon>Apostasia</taxon>
    </lineage>
</organism>
<dbReference type="STRING" id="1088818.A0A2H9ZW63"/>
<dbReference type="AlphaFoldDB" id="A0A2H9ZW63"/>
<dbReference type="Pfam" id="PF24068">
    <property type="entry name" value="TPD1_C"/>
    <property type="match status" value="1"/>
</dbReference>
<protein>
    <recommendedName>
        <fullName evidence="5">Protein TAPETUM DETERMINANT 1</fullName>
    </recommendedName>
</protein>
<dbReference type="GO" id="GO:0001709">
    <property type="term" value="P:cell fate determination"/>
    <property type="evidence" value="ECO:0007669"/>
    <property type="project" value="TreeGrafter"/>
</dbReference>
<keyword evidence="2" id="KW-0472">Membrane</keyword>
<gene>
    <name evidence="3" type="ORF">AXF42_Ash020676</name>
</gene>
<evidence type="ECO:0000256" key="1">
    <source>
        <dbReference type="ARBA" id="ARBA00022729"/>
    </source>
</evidence>